<reference evidence="2" key="1">
    <citation type="submission" date="2023-11" db="EMBL/GenBank/DDBJ databases">
        <title>Genome assemblies of two species of porcelain crab, Petrolisthes cinctipes and Petrolisthes manimaculis (Anomura: Porcellanidae).</title>
        <authorList>
            <person name="Angst P."/>
        </authorList>
    </citation>
    <scope>NUCLEOTIDE SEQUENCE</scope>
    <source>
        <strain evidence="2">PB745_02</strain>
        <tissue evidence="2">Gill</tissue>
    </source>
</reference>
<name>A0AAE1P0I4_9EUCA</name>
<dbReference type="AlphaFoldDB" id="A0AAE1P0I4"/>
<feature type="domain" description="Mutator-like transposase" evidence="1">
    <location>
        <begin position="2"/>
        <end position="254"/>
    </location>
</feature>
<dbReference type="InterPro" id="IPR049012">
    <property type="entry name" value="Mutator_transp_dom"/>
</dbReference>
<keyword evidence="3" id="KW-1185">Reference proteome</keyword>
<sequence length="259" mass="28720">MQVKEVKLLGMVSTFSAVCNNCKIEKKITTSGGGDKESYHIHEQLVKSTLWCGTGFAGATSMFVAFNFDPLSEKSYYKIAKKIEEEGIGKLERAMEKSRAILHDILNERDGNNNEVKDIYVSCDGSWSKRGFTANYGFVSVIEVSTGYCVDFVVLSKWCKTCVGISDGQVPDHECTKNFHGSSPAMEVEGWKMLWGRSVAKCKFRYMQVVSDGDSKGITAVQTLDPYGVPIEKFECVNHVAKQLGTALLNASKKSTSRW</sequence>
<dbReference type="Pfam" id="PF20700">
    <property type="entry name" value="Mutator"/>
    <property type="match status" value="1"/>
</dbReference>
<protein>
    <recommendedName>
        <fullName evidence="1">Mutator-like transposase domain-containing protein</fullName>
    </recommendedName>
</protein>
<dbReference type="PANTHER" id="PTHR31751">
    <property type="entry name" value="SI:CH211-108C17.2-RELATED-RELATED"/>
    <property type="match status" value="1"/>
</dbReference>
<dbReference type="PANTHER" id="PTHR31751:SF7">
    <property type="entry name" value="THAP-TYPE DOMAIN-CONTAINING PROTEIN"/>
    <property type="match status" value="1"/>
</dbReference>
<organism evidence="2 3">
    <name type="scientific">Petrolisthes manimaculis</name>
    <dbReference type="NCBI Taxonomy" id="1843537"/>
    <lineage>
        <taxon>Eukaryota</taxon>
        <taxon>Metazoa</taxon>
        <taxon>Ecdysozoa</taxon>
        <taxon>Arthropoda</taxon>
        <taxon>Crustacea</taxon>
        <taxon>Multicrustacea</taxon>
        <taxon>Malacostraca</taxon>
        <taxon>Eumalacostraca</taxon>
        <taxon>Eucarida</taxon>
        <taxon>Decapoda</taxon>
        <taxon>Pleocyemata</taxon>
        <taxon>Anomura</taxon>
        <taxon>Galatheoidea</taxon>
        <taxon>Porcellanidae</taxon>
        <taxon>Petrolisthes</taxon>
    </lineage>
</organism>
<gene>
    <name evidence="2" type="ORF">Pmani_027872</name>
</gene>
<accession>A0AAE1P0I4</accession>
<evidence type="ECO:0000313" key="2">
    <source>
        <dbReference type="EMBL" id="KAK4299889.1"/>
    </source>
</evidence>
<dbReference type="Proteomes" id="UP001292094">
    <property type="component" value="Unassembled WGS sequence"/>
</dbReference>
<evidence type="ECO:0000259" key="1">
    <source>
        <dbReference type="Pfam" id="PF20700"/>
    </source>
</evidence>
<proteinExistence type="predicted"/>
<dbReference type="EMBL" id="JAWZYT010003158">
    <property type="protein sequence ID" value="KAK4299889.1"/>
    <property type="molecule type" value="Genomic_DNA"/>
</dbReference>
<evidence type="ECO:0000313" key="3">
    <source>
        <dbReference type="Proteomes" id="UP001292094"/>
    </source>
</evidence>
<comment type="caution">
    <text evidence="2">The sequence shown here is derived from an EMBL/GenBank/DDBJ whole genome shotgun (WGS) entry which is preliminary data.</text>
</comment>